<dbReference type="InterPro" id="IPR001611">
    <property type="entry name" value="Leu-rich_rpt"/>
</dbReference>
<evidence type="ECO:0000256" key="1">
    <source>
        <dbReference type="ARBA" id="ARBA00009634"/>
    </source>
</evidence>
<accession>A0A914GV57</accession>
<comment type="similarity">
    <text evidence="1">Belongs to the Toll-like receptor family.</text>
</comment>
<keyword evidence="8" id="KW-1185">Reference proteome</keyword>
<keyword evidence="2" id="KW-0433">Leucine-rich repeat</keyword>
<evidence type="ECO:0000313" key="9">
    <source>
        <dbReference type="WBParaSite" id="Gr19_v10_g10694.t1"/>
    </source>
</evidence>
<dbReference type="SMART" id="SM00369">
    <property type="entry name" value="LRR_TYP"/>
    <property type="match status" value="8"/>
</dbReference>
<dbReference type="InterPro" id="IPR000157">
    <property type="entry name" value="TIR_dom"/>
</dbReference>
<dbReference type="Gene3D" id="3.40.50.10140">
    <property type="entry name" value="Toll/interleukin-1 receptor homology (TIR) domain"/>
    <property type="match status" value="1"/>
</dbReference>
<keyword evidence="4" id="KW-0677">Repeat</keyword>
<dbReference type="InterPro" id="IPR000372">
    <property type="entry name" value="LRRNT"/>
</dbReference>
<evidence type="ECO:0000256" key="3">
    <source>
        <dbReference type="ARBA" id="ARBA00022729"/>
    </source>
</evidence>
<organism evidence="8 9">
    <name type="scientific">Globodera rostochiensis</name>
    <name type="common">Golden nematode worm</name>
    <name type="synonym">Heterodera rostochiensis</name>
    <dbReference type="NCBI Taxonomy" id="31243"/>
    <lineage>
        <taxon>Eukaryota</taxon>
        <taxon>Metazoa</taxon>
        <taxon>Ecdysozoa</taxon>
        <taxon>Nematoda</taxon>
        <taxon>Chromadorea</taxon>
        <taxon>Rhabditida</taxon>
        <taxon>Tylenchina</taxon>
        <taxon>Tylenchomorpha</taxon>
        <taxon>Tylenchoidea</taxon>
        <taxon>Heteroderidae</taxon>
        <taxon>Heteroderinae</taxon>
        <taxon>Globodera</taxon>
    </lineage>
</organism>
<proteinExistence type="inferred from homology"/>
<protein>
    <submittedName>
        <fullName evidence="9">TIR domain-containing protein</fullName>
    </submittedName>
</protein>
<evidence type="ECO:0000313" key="8">
    <source>
        <dbReference type="Proteomes" id="UP000887572"/>
    </source>
</evidence>
<sequence length="985" mass="109916">MLHNATNNLFKLNFKWAKKFKPFAITSCLLVLALAFTHGQIVSGHIHRRRDTTPTDEQQQRQKAPFYRCPQGCDCVPDNVNIELLAVSCRWPKMRSFGQFPRGGTKSLSIFCTAGTRTNGDGDERGEEESANEAPFDGFNELQVLRITGCSRIRWLHSHPSQLFGSVPRLRHLHLSQMPSLRKLNAQFFAGLHTLEQFTLVATGLEQFPPDALCSMQALQVLNVSSNALPSAALSMSPSNCQLGQLIVADLSSNRIGRIRRSDLGPFPALRNLALADNALEEIDSESFAQVQLLQLLDLSKNRLISLPRLPPNTLNIDLSNNLFTQIPASVRELLELNEVNLRFNKMRTIPRELYDRFVVANAPFGRLWIGGNPLECNCEMNWLLNASSSAIGTAADAGGVMDVQSAECVVPLDGEGKRKRIAETTPFDFLCPYALICEPRPDCRCCQFAECDCKSRCPAGCHCFRDLNSKTNVVKCSGDSVGSDFRLKDLPMHASHIFLSGLSLPVLKRNAFAGRERLLELHINQSGIHAIESNAFNLLPNLQALHLSDNRLKHINGSEFNELSNIRLLDVSGNALVEVNSTLAEKLPQLEAFHLADNSMEQMPTYLESPFGDKVRRVSLGGNPFRCDCAVRSVGRSPDAAHWLEANFARVLDPEGMRCVENVTGANDSTVLSSTFPNLGDDFFTMPMLEFLREENKSLCVQHKAGIFGISGVADTLLFLLTLFSGTLLLLCLALLLLRWGKFDVKRRCRLGPDSVTTTQTTRLISANNSHSLSSSHSPPTSGGSSPMPIVTQQFMPPAQEEQEVPHYLFISYHRTDEQMLVQEFCGPLERAGCSLCLLHQCGHYQPDGHQHQSINGELNQLVDQSRALIMFVTPDFLRDEWATLQVSMSHQLGNKKLIVYVSEELYNCMDKLPNELGEMIRRKARLWRYWRRHSNFDDTSWKELGKALLAIDALPKDVKSNESTAQHLYAEYGTIPQVPSAMI</sequence>
<feature type="domain" description="TIR" evidence="7">
    <location>
        <begin position="806"/>
        <end position="950"/>
    </location>
</feature>
<dbReference type="PROSITE" id="PS50104">
    <property type="entry name" value="TIR"/>
    <property type="match status" value="1"/>
</dbReference>
<feature type="compositionally biased region" description="Low complexity" evidence="5">
    <location>
        <begin position="768"/>
        <end position="787"/>
    </location>
</feature>
<keyword evidence="3" id="KW-0732">Signal</keyword>
<evidence type="ECO:0000256" key="5">
    <source>
        <dbReference type="SAM" id="MobiDB-lite"/>
    </source>
</evidence>
<reference evidence="9" key="1">
    <citation type="submission" date="2022-11" db="UniProtKB">
        <authorList>
            <consortium name="WormBaseParasite"/>
        </authorList>
    </citation>
    <scope>IDENTIFICATION</scope>
</reference>
<keyword evidence="6" id="KW-0472">Membrane</keyword>
<evidence type="ECO:0000256" key="2">
    <source>
        <dbReference type="ARBA" id="ARBA00022614"/>
    </source>
</evidence>
<dbReference type="PANTHER" id="PTHR24366">
    <property type="entry name" value="IG(IMMUNOGLOBULIN) AND LRR(LEUCINE RICH REPEAT) DOMAINS"/>
    <property type="match status" value="1"/>
</dbReference>
<dbReference type="Pfam" id="PF13676">
    <property type="entry name" value="TIR_2"/>
    <property type="match status" value="1"/>
</dbReference>
<dbReference type="SUPFAM" id="SSF52058">
    <property type="entry name" value="L domain-like"/>
    <property type="match status" value="2"/>
</dbReference>
<dbReference type="GO" id="GO:0007165">
    <property type="term" value="P:signal transduction"/>
    <property type="evidence" value="ECO:0007669"/>
    <property type="project" value="InterPro"/>
</dbReference>
<keyword evidence="6" id="KW-0812">Transmembrane</keyword>
<dbReference type="PANTHER" id="PTHR24366:SF96">
    <property type="entry name" value="LEUCINE RICH REPEAT CONTAINING 53"/>
    <property type="match status" value="1"/>
</dbReference>
<dbReference type="Pfam" id="PF13855">
    <property type="entry name" value="LRR_8"/>
    <property type="match status" value="2"/>
</dbReference>
<dbReference type="WBParaSite" id="Gr19_v10_g10694.t1">
    <property type="protein sequence ID" value="Gr19_v10_g10694.t1"/>
    <property type="gene ID" value="Gr19_v10_g10694"/>
</dbReference>
<dbReference type="SMART" id="SM00013">
    <property type="entry name" value="LRRNT"/>
    <property type="match status" value="2"/>
</dbReference>
<evidence type="ECO:0000256" key="6">
    <source>
        <dbReference type="SAM" id="Phobius"/>
    </source>
</evidence>
<name>A0A914GV57_GLORO</name>
<dbReference type="SUPFAM" id="SSF52200">
    <property type="entry name" value="Toll/Interleukin receptor TIR domain"/>
    <property type="match status" value="1"/>
</dbReference>
<evidence type="ECO:0000256" key="4">
    <source>
        <dbReference type="ARBA" id="ARBA00022737"/>
    </source>
</evidence>
<feature type="transmembrane region" description="Helical" evidence="6">
    <location>
        <begin position="718"/>
        <end position="739"/>
    </location>
</feature>
<dbReference type="PROSITE" id="PS51450">
    <property type="entry name" value="LRR"/>
    <property type="match status" value="2"/>
</dbReference>
<evidence type="ECO:0000259" key="7">
    <source>
        <dbReference type="PROSITE" id="PS50104"/>
    </source>
</evidence>
<dbReference type="InterPro" id="IPR003591">
    <property type="entry name" value="Leu-rich_rpt_typical-subtyp"/>
</dbReference>
<dbReference type="InterPro" id="IPR032675">
    <property type="entry name" value="LRR_dom_sf"/>
</dbReference>
<dbReference type="Proteomes" id="UP000887572">
    <property type="component" value="Unplaced"/>
</dbReference>
<dbReference type="Gene3D" id="3.80.10.10">
    <property type="entry name" value="Ribonuclease Inhibitor"/>
    <property type="match status" value="2"/>
</dbReference>
<dbReference type="AlphaFoldDB" id="A0A914GV57"/>
<dbReference type="InterPro" id="IPR035897">
    <property type="entry name" value="Toll_tir_struct_dom_sf"/>
</dbReference>
<keyword evidence="6" id="KW-1133">Transmembrane helix</keyword>
<feature type="region of interest" description="Disordered" evidence="5">
    <location>
        <begin position="768"/>
        <end position="792"/>
    </location>
</feature>